<evidence type="ECO:0000313" key="2">
    <source>
        <dbReference type="WBParaSite" id="PEQ_0001068601-mRNA-1"/>
    </source>
</evidence>
<protein>
    <submittedName>
        <fullName evidence="2">Uncharacterized protein</fullName>
    </submittedName>
</protein>
<name>A0A914S941_PAREQ</name>
<accession>A0A914S941</accession>
<dbReference type="AlphaFoldDB" id="A0A914S941"/>
<proteinExistence type="predicted"/>
<organism evidence="1 2">
    <name type="scientific">Parascaris equorum</name>
    <name type="common">Equine roundworm</name>
    <dbReference type="NCBI Taxonomy" id="6256"/>
    <lineage>
        <taxon>Eukaryota</taxon>
        <taxon>Metazoa</taxon>
        <taxon>Ecdysozoa</taxon>
        <taxon>Nematoda</taxon>
        <taxon>Chromadorea</taxon>
        <taxon>Rhabditida</taxon>
        <taxon>Spirurina</taxon>
        <taxon>Ascaridomorpha</taxon>
        <taxon>Ascaridoidea</taxon>
        <taxon>Ascarididae</taxon>
        <taxon>Parascaris</taxon>
    </lineage>
</organism>
<sequence>MRSMWAPSGVEPIGPCVSTEIPGPVSKRLRAEMDPIHVVVVLRQSAA</sequence>
<dbReference type="Proteomes" id="UP000887564">
    <property type="component" value="Unplaced"/>
</dbReference>
<dbReference type="WBParaSite" id="PEQ_0001068601-mRNA-1">
    <property type="protein sequence ID" value="PEQ_0001068601-mRNA-1"/>
    <property type="gene ID" value="PEQ_0001068601"/>
</dbReference>
<reference evidence="2" key="1">
    <citation type="submission" date="2022-11" db="UniProtKB">
        <authorList>
            <consortium name="WormBaseParasite"/>
        </authorList>
    </citation>
    <scope>IDENTIFICATION</scope>
</reference>
<keyword evidence="1" id="KW-1185">Reference proteome</keyword>
<evidence type="ECO:0000313" key="1">
    <source>
        <dbReference type="Proteomes" id="UP000887564"/>
    </source>
</evidence>